<protein>
    <recommendedName>
        <fullName evidence="3">CamS family sex pheromone protein</fullName>
    </recommendedName>
</protein>
<proteinExistence type="predicted"/>
<dbReference type="CDD" id="cd13440">
    <property type="entry name" value="CamS_repeat_2"/>
    <property type="match status" value="1"/>
</dbReference>
<dbReference type="PIRSF" id="PIRSF012509">
    <property type="entry name" value="CamS"/>
    <property type="match status" value="1"/>
</dbReference>
<name>A0A263BTE0_9BACI</name>
<keyword evidence="2" id="KW-1185">Reference proteome</keyword>
<dbReference type="InterPro" id="IPR011426">
    <property type="entry name" value="CamS"/>
</dbReference>
<dbReference type="EMBL" id="NPIA01000004">
    <property type="protein sequence ID" value="OZM56828.1"/>
    <property type="molecule type" value="Genomic_DNA"/>
</dbReference>
<organism evidence="1 2">
    <name type="scientific">Lottiidibacillus patelloidae</name>
    <dbReference type="NCBI Taxonomy" id="2670334"/>
    <lineage>
        <taxon>Bacteria</taxon>
        <taxon>Bacillati</taxon>
        <taxon>Bacillota</taxon>
        <taxon>Bacilli</taxon>
        <taxon>Bacillales</taxon>
        <taxon>Bacillaceae</taxon>
        <taxon>Lottiidibacillus</taxon>
    </lineage>
</organism>
<dbReference type="Proteomes" id="UP000217083">
    <property type="component" value="Unassembled WGS sequence"/>
</dbReference>
<comment type="caution">
    <text evidence="1">The sequence shown here is derived from an EMBL/GenBank/DDBJ whole genome shotgun (WGS) entry which is preliminary data.</text>
</comment>
<evidence type="ECO:0008006" key="3">
    <source>
        <dbReference type="Google" id="ProtNLM"/>
    </source>
</evidence>
<reference evidence="2" key="1">
    <citation type="submission" date="2017-08" db="EMBL/GenBank/DDBJ databases">
        <authorList>
            <person name="Huang Z."/>
        </authorList>
    </citation>
    <scope>NUCLEOTIDE SEQUENCE [LARGE SCALE GENOMIC DNA]</scope>
    <source>
        <strain evidence="2">SA5d-4</strain>
    </source>
</reference>
<evidence type="ECO:0000313" key="1">
    <source>
        <dbReference type="EMBL" id="OZM56828.1"/>
    </source>
</evidence>
<dbReference type="Pfam" id="PF07537">
    <property type="entry name" value="CamS"/>
    <property type="match status" value="1"/>
</dbReference>
<dbReference type="AlphaFoldDB" id="A0A263BTE0"/>
<accession>A0A263BTE0</accession>
<dbReference type="CDD" id="cd13441">
    <property type="entry name" value="CamS_repeat_1"/>
    <property type="match status" value="1"/>
</dbReference>
<gene>
    <name evidence="1" type="ORF">CIB95_08630</name>
</gene>
<dbReference type="Gene3D" id="3.10.570.10">
    <property type="entry name" value="sex pheromone staph- cam373 precursor domain"/>
    <property type="match status" value="1"/>
</dbReference>
<evidence type="ECO:0000313" key="2">
    <source>
        <dbReference type="Proteomes" id="UP000217083"/>
    </source>
</evidence>
<sequence length="376" mass="42680">MIVLSGCIPSFESEEEKIEEIKEEEDQLIILPNIKTAEEYYQTVLPYEHSEARGLILYGLNSRLDIDELEIGLMRLAQDTFSPEKYFFQEGQLLSGNVVNNWLKRKDAHELGLNPAVNILPEDTWQEKINKNKEKPSYLSYILEHNYLVKKEEGVVELGGVVLGVSLNSIFYIDVYDDARLKHFDHVVLNDEEIEKQGKIIAGKIAQRVRSMPNMVDVPIIIGLFKEAPKSSVIPGSFIAMTVVEPGKSSIASWKAINEKYVLFPSSDAAKTDTTMSNQFEQFKEKIDEFFPNYVGIIGKGFYKDDNLQRLVIDIPIQFYGKTEIISFTQFVTALMMNGTFPNDILIEVNISSLQGAESLIVVKPGEKDPLVHIYR</sequence>
<reference evidence="1 2" key="2">
    <citation type="submission" date="2017-09" db="EMBL/GenBank/DDBJ databases">
        <title>Bacillus patelloidae sp. nov., isolated from the intestinal tract of a marine limpet.</title>
        <authorList>
            <person name="Liu R."/>
            <person name="Dong C."/>
            <person name="Shao Z."/>
        </authorList>
    </citation>
    <scope>NUCLEOTIDE SEQUENCE [LARGE SCALE GENOMIC DNA]</scope>
    <source>
        <strain evidence="1 2">SA5d-4</strain>
    </source>
</reference>